<dbReference type="AlphaFoldDB" id="A0A1I3TUX3"/>
<accession>A0A1I3TUX3</accession>
<evidence type="ECO:0000313" key="3">
    <source>
        <dbReference type="Proteomes" id="UP000198924"/>
    </source>
</evidence>
<dbReference type="Proteomes" id="UP000198924">
    <property type="component" value="Unassembled WGS sequence"/>
</dbReference>
<dbReference type="EMBL" id="FOSH01000001">
    <property type="protein sequence ID" value="SFJ74432.1"/>
    <property type="molecule type" value="Genomic_DNA"/>
</dbReference>
<keyword evidence="1" id="KW-0175">Coiled coil</keyword>
<evidence type="ECO:0000256" key="1">
    <source>
        <dbReference type="SAM" id="Coils"/>
    </source>
</evidence>
<feature type="coiled-coil region" evidence="1">
    <location>
        <begin position="137"/>
        <end position="164"/>
    </location>
</feature>
<evidence type="ECO:0000313" key="2">
    <source>
        <dbReference type="EMBL" id="SFJ74432.1"/>
    </source>
</evidence>
<name>A0A1I3TUX3_9GAMM</name>
<dbReference type="Gene3D" id="6.10.250.3200">
    <property type="match status" value="1"/>
</dbReference>
<gene>
    <name evidence="2" type="ORF">SAMN04488079_10139</name>
</gene>
<dbReference type="SUPFAM" id="SSF58104">
    <property type="entry name" value="Methyl-accepting chemotaxis protein (MCP) signaling domain"/>
    <property type="match status" value="1"/>
</dbReference>
<dbReference type="STRING" id="45496.SAMN04488079_10139"/>
<proteinExistence type="predicted"/>
<sequence>MNAISEMSSSSLQQQTDALARAMDDLNPMLKKMRLLASNAVSAAARAGSEGDAFRVLTQGIQELGLEIKHEIDRSRDLLRELADSPTDAEKKQLLFQLQSALEELPVAVAKGDYLTIYCSVEAAHAESHATRFNSVAQMLKSLIADLRNEISKQKELISNMFDDV</sequence>
<protein>
    <recommendedName>
        <fullName evidence="4">Methyl-accepting chemotaxis protein</fullName>
    </recommendedName>
</protein>
<organism evidence="2 3">
    <name type="scientific">Methylophaga sulfidovorans</name>
    <dbReference type="NCBI Taxonomy" id="45496"/>
    <lineage>
        <taxon>Bacteria</taxon>
        <taxon>Pseudomonadati</taxon>
        <taxon>Pseudomonadota</taxon>
        <taxon>Gammaproteobacteria</taxon>
        <taxon>Thiotrichales</taxon>
        <taxon>Piscirickettsiaceae</taxon>
        <taxon>Methylophaga</taxon>
    </lineage>
</organism>
<reference evidence="3" key="1">
    <citation type="submission" date="2016-10" db="EMBL/GenBank/DDBJ databases">
        <authorList>
            <person name="Varghese N."/>
            <person name="Submissions S."/>
        </authorList>
    </citation>
    <scope>NUCLEOTIDE SEQUENCE [LARGE SCALE GENOMIC DNA]</scope>
    <source>
        <strain evidence="3">DSM 11578</strain>
    </source>
</reference>
<dbReference type="RefSeq" id="WP_091711184.1">
    <property type="nucleotide sequence ID" value="NZ_FOSH01000001.1"/>
</dbReference>
<dbReference type="OrthoDB" id="5609295at2"/>
<keyword evidence="3" id="KW-1185">Reference proteome</keyword>
<evidence type="ECO:0008006" key="4">
    <source>
        <dbReference type="Google" id="ProtNLM"/>
    </source>
</evidence>